<sequence length="84" mass="9619">MLIIYKVNPSYISLVWNTIFDIMLAYFALSIIETLAISHLKRVHDQEIEALEKKVKDNEFEIIKDTSPMSRSAISAIGRGYLSD</sequence>
<protein>
    <submittedName>
        <fullName evidence="2">Uncharacterized protein</fullName>
    </submittedName>
</protein>
<dbReference type="STRING" id="1348612.A0A397HN98"/>
<evidence type="ECO:0000313" key="2">
    <source>
        <dbReference type="EMBL" id="RHZ64641.1"/>
    </source>
</evidence>
<organism evidence="2 3">
    <name type="scientific">Diversispora epigaea</name>
    <dbReference type="NCBI Taxonomy" id="1348612"/>
    <lineage>
        <taxon>Eukaryota</taxon>
        <taxon>Fungi</taxon>
        <taxon>Fungi incertae sedis</taxon>
        <taxon>Mucoromycota</taxon>
        <taxon>Glomeromycotina</taxon>
        <taxon>Glomeromycetes</taxon>
        <taxon>Diversisporales</taxon>
        <taxon>Diversisporaceae</taxon>
        <taxon>Diversispora</taxon>
    </lineage>
</organism>
<dbReference type="Proteomes" id="UP000266861">
    <property type="component" value="Unassembled WGS sequence"/>
</dbReference>
<feature type="transmembrane region" description="Helical" evidence="1">
    <location>
        <begin position="12"/>
        <end position="32"/>
    </location>
</feature>
<name>A0A397HN98_9GLOM</name>
<keyword evidence="1" id="KW-0472">Membrane</keyword>
<evidence type="ECO:0000313" key="3">
    <source>
        <dbReference type="Proteomes" id="UP000266861"/>
    </source>
</evidence>
<keyword evidence="3" id="KW-1185">Reference proteome</keyword>
<reference evidence="2 3" key="1">
    <citation type="submission" date="2018-08" db="EMBL/GenBank/DDBJ databases">
        <title>Genome and evolution of the arbuscular mycorrhizal fungus Diversispora epigaea (formerly Glomus versiforme) and its bacterial endosymbionts.</title>
        <authorList>
            <person name="Sun X."/>
            <person name="Fei Z."/>
            <person name="Harrison M."/>
        </authorList>
    </citation>
    <scope>NUCLEOTIDE SEQUENCE [LARGE SCALE GENOMIC DNA]</scope>
    <source>
        <strain evidence="2 3">IT104</strain>
    </source>
</reference>
<accession>A0A397HN98</accession>
<dbReference type="EMBL" id="PQFF01000293">
    <property type="protein sequence ID" value="RHZ64641.1"/>
    <property type="molecule type" value="Genomic_DNA"/>
</dbReference>
<keyword evidence="1" id="KW-1133">Transmembrane helix</keyword>
<keyword evidence="1" id="KW-0812">Transmembrane</keyword>
<evidence type="ECO:0000256" key="1">
    <source>
        <dbReference type="SAM" id="Phobius"/>
    </source>
</evidence>
<proteinExistence type="predicted"/>
<dbReference type="OrthoDB" id="2016540at2759"/>
<dbReference type="AlphaFoldDB" id="A0A397HN98"/>
<comment type="caution">
    <text evidence="2">The sequence shown here is derived from an EMBL/GenBank/DDBJ whole genome shotgun (WGS) entry which is preliminary data.</text>
</comment>
<gene>
    <name evidence="2" type="ORF">Glove_321g27</name>
</gene>